<keyword evidence="7" id="KW-0653">Protein transport</keyword>
<evidence type="ECO:0000313" key="11">
    <source>
        <dbReference type="EMBL" id="MBP1466180.1"/>
    </source>
</evidence>
<reference evidence="11 12" key="1">
    <citation type="submission" date="2021-03" db="EMBL/GenBank/DDBJ databases">
        <authorList>
            <person name="Grouzdev D.S."/>
        </authorList>
    </citation>
    <scope>NUCLEOTIDE SEQUENCE [LARGE SCALE GENOMIC DNA]</scope>
    <source>
        <strain evidence="11 12">M50-1</strain>
    </source>
</reference>
<proteinExistence type="inferred from homology"/>
<evidence type="ECO:0000313" key="12">
    <source>
        <dbReference type="Proteomes" id="UP001193081"/>
    </source>
</evidence>
<evidence type="ECO:0000256" key="7">
    <source>
        <dbReference type="ARBA" id="ARBA00022927"/>
    </source>
</evidence>
<keyword evidence="4" id="KW-0813">Transport</keyword>
<accession>A0ABS4D9Q9</accession>
<evidence type="ECO:0000256" key="9">
    <source>
        <dbReference type="SAM" id="MobiDB-lite"/>
    </source>
</evidence>
<organism evidence="11 12">
    <name type="scientific">Candidatus Chloroploca mongolica</name>
    <dbReference type="NCBI Taxonomy" id="2528176"/>
    <lineage>
        <taxon>Bacteria</taxon>
        <taxon>Bacillati</taxon>
        <taxon>Chloroflexota</taxon>
        <taxon>Chloroflexia</taxon>
        <taxon>Chloroflexales</taxon>
        <taxon>Chloroflexineae</taxon>
        <taxon>Oscillochloridaceae</taxon>
        <taxon>Candidatus Chloroploca</taxon>
    </lineage>
</organism>
<dbReference type="PANTHER" id="PTHR13135">
    <property type="entry name" value="CYTOSOLIC RESINIFERATOXIN BINDING PROTEIN RBP-26"/>
    <property type="match status" value="1"/>
</dbReference>
<gene>
    <name evidence="11" type="ORF">EYB53_010730</name>
</gene>
<dbReference type="Pfam" id="PF10258">
    <property type="entry name" value="PHAX_RNA-bd"/>
    <property type="match status" value="1"/>
</dbReference>
<protein>
    <recommendedName>
        <fullName evidence="3">Phosphorylated adapter RNA export protein</fullName>
    </recommendedName>
    <alternativeName>
        <fullName evidence="8">RNA U small nuclear RNA export adapter protein</fullName>
    </alternativeName>
</protein>
<dbReference type="InterPro" id="IPR038092">
    <property type="entry name" value="PHAX_RNA-binding_sf"/>
</dbReference>
<dbReference type="InterPro" id="IPR019385">
    <property type="entry name" value="PHAX_RNA-binding_domain"/>
</dbReference>
<keyword evidence="5" id="KW-0963">Cytoplasm</keyword>
<evidence type="ECO:0000256" key="6">
    <source>
        <dbReference type="ARBA" id="ARBA00022884"/>
    </source>
</evidence>
<dbReference type="PANTHER" id="PTHR13135:SF0">
    <property type="entry name" value="PHOSPHORYLATED ADAPTER RNA EXPORT PROTEIN"/>
    <property type="match status" value="1"/>
</dbReference>
<comment type="subcellular location">
    <subcellularLocation>
        <location evidence="1">Cytoplasm</location>
    </subcellularLocation>
</comment>
<feature type="domain" description="Phosphorylated adapter RNA export protein RNA-binding" evidence="10">
    <location>
        <begin position="16"/>
        <end position="94"/>
    </location>
</feature>
<feature type="compositionally biased region" description="Basic residues" evidence="9">
    <location>
        <begin position="91"/>
        <end position="102"/>
    </location>
</feature>
<dbReference type="RefSeq" id="WP_135478185.1">
    <property type="nucleotide sequence ID" value="NZ_SIJK02000016.1"/>
</dbReference>
<dbReference type="InterPro" id="IPR039047">
    <property type="entry name" value="PHAX"/>
</dbReference>
<dbReference type="Gene3D" id="1.10.10.1440">
    <property type="entry name" value="PHAX RNA-binding domain"/>
    <property type="match status" value="1"/>
</dbReference>
<evidence type="ECO:0000256" key="3">
    <source>
        <dbReference type="ARBA" id="ARBA00016856"/>
    </source>
</evidence>
<evidence type="ECO:0000259" key="10">
    <source>
        <dbReference type="Pfam" id="PF10258"/>
    </source>
</evidence>
<name>A0ABS4D9Q9_9CHLR</name>
<keyword evidence="12" id="KW-1185">Reference proteome</keyword>
<comment type="similarity">
    <text evidence="2">Belongs to the PHAX family.</text>
</comment>
<evidence type="ECO:0000256" key="5">
    <source>
        <dbReference type="ARBA" id="ARBA00022490"/>
    </source>
</evidence>
<dbReference type="Proteomes" id="UP001193081">
    <property type="component" value="Unassembled WGS sequence"/>
</dbReference>
<sequence>MPKQALTHATIAQVTQQLAAQLGETAAAPLRQIQRIVTVLGRERAQAFVAEALARQAEGGLLVPDGSRQRTLGGIFFYLVKAHVTPQQRRQLFHHPPPRRHPPQSNAPALPALTWPTRKSAVREGLEQKGVAHSVKITLIGRPGIIVTRSNCVLTAMESTRGPSLPRGLPPIPPTPTTYTIYIAHRHWARVADALANPDDKLIVEGWAAYDPELEGIAVFATFVTTTLTRAQQHQSATETEPLL</sequence>
<keyword evidence="6" id="KW-0694">RNA-binding</keyword>
<evidence type="ECO:0000256" key="4">
    <source>
        <dbReference type="ARBA" id="ARBA00022448"/>
    </source>
</evidence>
<evidence type="ECO:0000256" key="2">
    <source>
        <dbReference type="ARBA" id="ARBA00006094"/>
    </source>
</evidence>
<comment type="caution">
    <text evidence="11">The sequence shown here is derived from an EMBL/GenBank/DDBJ whole genome shotgun (WGS) entry which is preliminary data.</text>
</comment>
<evidence type="ECO:0000256" key="8">
    <source>
        <dbReference type="ARBA" id="ARBA00030834"/>
    </source>
</evidence>
<evidence type="ECO:0000256" key="1">
    <source>
        <dbReference type="ARBA" id="ARBA00004496"/>
    </source>
</evidence>
<feature type="region of interest" description="Disordered" evidence="9">
    <location>
        <begin position="88"/>
        <end position="111"/>
    </location>
</feature>
<dbReference type="EMBL" id="SIJK02000016">
    <property type="protein sequence ID" value="MBP1466180.1"/>
    <property type="molecule type" value="Genomic_DNA"/>
</dbReference>